<dbReference type="PROSITE" id="PS00211">
    <property type="entry name" value="ABC_TRANSPORTER_1"/>
    <property type="match status" value="2"/>
</dbReference>
<sequence length="517" mass="55160">MTDTKVLSLNGLSKRFGSVIANDCVDLELHKGEVLALLGENGAGKTTLMNMLFGHYMPDAGTVEVADEAGQMQALPLGHPQAALAAGIGMVHQHFALAENLSALNNIVLGSERLSLLRRDLKAARAKIERIMQHTGLTVTLDTPVGRLSVGERQRVEILKALYRDVRILVLDEPTAVLTPQEADTLFENIGAMTREGLSVIFISHKLREVLAFSQRIAVLRHGKKVGEIATAEADERIIARMMVGADTPETARQEMTPGAPVLTLQDVSVTGRSKRDSLTGANLTVHAHEILGIAGVSGNGQSALAGLISGLNRPTSGRVTLAAEEVAQVTPTNMIKAGVGRIPEDRHHDGMVGAMSVAENMVIERLSDPEVQSAGFLKKDAITANAEKLTADYDVRGPGVGARARLLSGGNIQKMILARVFEQSPKLILANQPTRGLDMLAASEVARRLLEARAAGAGIVLISEDLDEILGLADRVVVIHDGEMIEAETRDREAIGLMMAGEVTPHEPQQSGAETQ</sequence>
<dbReference type="PANTHER" id="PTHR43790:SF9">
    <property type="entry name" value="GALACTOFURANOSE TRANSPORTER ATP-BINDING PROTEIN YTFR"/>
    <property type="match status" value="1"/>
</dbReference>
<dbReference type="AlphaFoldDB" id="A0A0P1FXF4"/>
<dbReference type="RefSeq" id="WP_058244709.1">
    <property type="nucleotide sequence ID" value="NZ_CYSB01000038.1"/>
</dbReference>
<dbReference type="InterPro" id="IPR017871">
    <property type="entry name" value="ABC_transporter-like_CS"/>
</dbReference>
<evidence type="ECO:0000313" key="9">
    <source>
        <dbReference type="Proteomes" id="UP000051086"/>
    </source>
</evidence>
<dbReference type="PANTHER" id="PTHR43790">
    <property type="entry name" value="CARBOHYDRATE TRANSPORT ATP-BINDING PROTEIN MG119-RELATED"/>
    <property type="match status" value="1"/>
</dbReference>
<keyword evidence="8" id="KW-0378">Hydrolase</keyword>
<dbReference type="CDD" id="cd03216">
    <property type="entry name" value="ABC_Carb_Monos_I"/>
    <property type="match status" value="1"/>
</dbReference>
<evidence type="ECO:0000256" key="5">
    <source>
        <dbReference type="ARBA" id="ARBA00022840"/>
    </source>
</evidence>
<dbReference type="InterPro" id="IPR050107">
    <property type="entry name" value="ABC_carbohydrate_import_ATPase"/>
</dbReference>
<dbReference type="EMBL" id="CYSB01000038">
    <property type="protein sequence ID" value="CUH69241.1"/>
    <property type="molecule type" value="Genomic_DNA"/>
</dbReference>
<evidence type="ECO:0000259" key="6">
    <source>
        <dbReference type="PROSITE" id="PS50893"/>
    </source>
</evidence>
<keyword evidence="2" id="KW-0762">Sugar transport</keyword>
<keyword evidence="1" id="KW-0813">Transport</keyword>
<evidence type="ECO:0000256" key="2">
    <source>
        <dbReference type="ARBA" id="ARBA00022597"/>
    </source>
</evidence>
<evidence type="ECO:0000313" key="8">
    <source>
        <dbReference type="EMBL" id="CUH73557.1"/>
    </source>
</evidence>
<dbReference type="Gene3D" id="3.40.50.300">
    <property type="entry name" value="P-loop containing nucleotide triphosphate hydrolases"/>
    <property type="match status" value="2"/>
</dbReference>
<dbReference type="OrthoDB" id="9805029at2"/>
<evidence type="ECO:0000313" key="10">
    <source>
        <dbReference type="Proteomes" id="UP000051887"/>
    </source>
</evidence>
<dbReference type="CDD" id="cd03215">
    <property type="entry name" value="ABC_Carb_Monos_II"/>
    <property type="match status" value="1"/>
</dbReference>
<protein>
    <submittedName>
        <fullName evidence="8">Ribose import ATP-binding protein RbsA</fullName>
        <ecNumber evidence="8">3.6.3.17</ecNumber>
    </submittedName>
</protein>
<keyword evidence="9" id="KW-1185">Reference proteome</keyword>
<dbReference type="Proteomes" id="UP000051086">
    <property type="component" value="Unassembled WGS sequence"/>
</dbReference>
<dbReference type="SUPFAM" id="SSF52540">
    <property type="entry name" value="P-loop containing nucleoside triphosphate hydrolases"/>
    <property type="match status" value="2"/>
</dbReference>
<dbReference type="PROSITE" id="PS50893">
    <property type="entry name" value="ABC_TRANSPORTER_2"/>
    <property type="match status" value="2"/>
</dbReference>
<dbReference type="SMART" id="SM00382">
    <property type="entry name" value="AAA"/>
    <property type="match status" value="2"/>
</dbReference>
<dbReference type="Pfam" id="PF00005">
    <property type="entry name" value="ABC_tran"/>
    <property type="match status" value="2"/>
</dbReference>
<keyword evidence="5 8" id="KW-0067">ATP-binding</keyword>
<feature type="domain" description="ABC transporter" evidence="6">
    <location>
        <begin position="263"/>
        <end position="507"/>
    </location>
</feature>
<reference evidence="8 10" key="2">
    <citation type="submission" date="2015-09" db="EMBL/GenBank/DDBJ databases">
        <authorList>
            <consortium name="Swine Surveillance"/>
        </authorList>
    </citation>
    <scope>NUCLEOTIDE SEQUENCE [LARGE SCALE GENOMIC DNA]</scope>
    <source>
        <strain evidence="8 10">5120</strain>
    </source>
</reference>
<accession>A0A0P1FXF4</accession>
<evidence type="ECO:0000256" key="4">
    <source>
        <dbReference type="ARBA" id="ARBA00022741"/>
    </source>
</evidence>
<name>A0A0P1FXF4_9RHOB</name>
<dbReference type="InterPro" id="IPR003593">
    <property type="entry name" value="AAA+_ATPase"/>
</dbReference>
<keyword evidence="3" id="KW-0677">Repeat</keyword>
<gene>
    <name evidence="8" type="primary">rbsA_6</name>
    <name evidence="7" type="ORF">TL5118_03200</name>
    <name evidence="8" type="ORF">TL5120_03368</name>
</gene>
<dbReference type="EMBL" id="CYSC01000041">
    <property type="protein sequence ID" value="CUH73557.1"/>
    <property type="molecule type" value="Genomic_DNA"/>
</dbReference>
<evidence type="ECO:0000256" key="1">
    <source>
        <dbReference type="ARBA" id="ARBA00022448"/>
    </source>
</evidence>
<evidence type="ECO:0000313" key="7">
    <source>
        <dbReference type="EMBL" id="CUH69241.1"/>
    </source>
</evidence>
<proteinExistence type="predicted"/>
<dbReference type="InterPro" id="IPR003439">
    <property type="entry name" value="ABC_transporter-like_ATP-bd"/>
</dbReference>
<feature type="domain" description="ABC transporter" evidence="6">
    <location>
        <begin position="7"/>
        <end position="247"/>
    </location>
</feature>
<dbReference type="InterPro" id="IPR027417">
    <property type="entry name" value="P-loop_NTPase"/>
</dbReference>
<organism evidence="8 10">
    <name type="scientific">Thalassovita autumnalis</name>
    <dbReference type="NCBI Taxonomy" id="2072972"/>
    <lineage>
        <taxon>Bacteria</taxon>
        <taxon>Pseudomonadati</taxon>
        <taxon>Pseudomonadota</taxon>
        <taxon>Alphaproteobacteria</taxon>
        <taxon>Rhodobacterales</taxon>
        <taxon>Roseobacteraceae</taxon>
        <taxon>Thalassovita</taxon>
    </lineage>
</organism>
<dbReference type="Proteomes" id="UP000051887">
    <property type="component" value="Unassembled WGS sequence"/>
</dbReference>
<dbReference type="EC" id="3.6.3.17" evidence="8"/>
<evidence type="ECO:0000256" key="3">
    <source>
        <dbReference type="ARBA" id="ARBA00022737"/>
    </source>
</evidence>
<keyword evidence="4" id="KW-0547">Nucleotide-binding</keyword>
<dbReference type="GO" id="GO:0016887">
    <property type="term" value="F:ATP hydrolysis activity"/>
    <property type="evidence" value="ECO:0007669"/>
    <property type="project" value="InterPro"/>
</dbReference>
<reference evidence="7 9" key="1">
    <citation type="submission" date="2015-09" db="EMBL/GenBank/DDBJ databases">
        <authorList>
            <person name="Rodrigo-Torres L."/>
            <person name="Arahal D.R."/>
        </authorList>
    </citation>
    <scope>NUCLEOTIDE SEQUENCE [LARGE SCALE GENOMIC DNA]</scope>
    <source>
        <strain evidence="7 9">CECT 5118</strain>
    </source>
</reference>
<dbReference type="GO" id="GO:0005524">
    <property type="term" value="F:ATP binding"/>
    <property type="evidence" value="ECO:0007669"/>
    <property type="project" value="UniProtKB-KW"/>
</dbReference>